<proteinExistence type="predicted"/>
<dbReference type="GO" id="GO:0035556">
    <property type="term" value="P:intracellular signal transduction"/>
    <property type="evidence" value="ECO:0007669"/>
    <property type="project" value="InterPro"/>
</dbReference>
<dbReference type="InterPro" id="IPR019734">
    <property type="entry name" value="TPR_rpt"/>
</dbReference>
<dbReference type="GO" id="GO:0009190">
    <property type="term" value="P:cyclic nucleotide biosynthetic process"/>
    <property type="evidence" value="ECO:0007669"/>
    <property type="project" value="InterPro"/>
</dbReference>
<dbReference type="Pfam" id="PF13191">
    <property type="entry name" value="AAA_16"/>
    <property type="match status" value="1"/>
</dbReference>
<dbReference type="InterPro" id="IPR041664">
    <property type="entry name" value="AAA_16"/>
</dbReference>
<protein>
    <recommendedName>
        <fullName evidence="9">Non-specific serine/threonine protein kinase</fullName>
    </recommendedName>
</protein>
<dbReference type="CDD" id="cd14014">
    <property type="entry name" value="STKc_PknB_like"/>
    <property type="match status" value="1"/>
</dbReference>
<sequence>MKKVTLKKLDNYILHEIIGEGTYGVICRATQESTGQVVAIKMLKLKGVSNIQKRDYQITRFERETRLCAEMNHPNIIKLLDKGYTNKKEPYAVFEYLSGQTLNEFIARKKEFSGIEISKLMGQVLDAIAYAHAKGIVHRDLKPQNIMIIKTGSRSYAKVLDFGIGLFTQNNQKYDRKSLDNTQKMLGTPAYCAPEQLRGEPPTVKSDLYAWGLILIECITGKKVMNGESLSEILQKQLSAENVPLPNLLIGHPLADILNRILIKNPARRAGNASTVYEEYTKIDVSDVFNKLTRQKNVDRAEDQLTLVNTLGWHHNKSEKRQITVLCIKLSLLLKKATKLDLETFDTIQKDQLNLCLDVAVGYGGHIAGTLADNVVVYFGYPQSSDNDARMAGRTALELMNEVKNRNALLYKEHGVNLDIRMGINSGMVLSKRDDTPEGMVPNIAFNLLYRSEPGQVLVSRQTKKLLDPFLEFEPSENGFLLLGERQTESLLFLNPRSAGRTIIGRDKEIKIVLDRWQKEKICGKGIMIKGQAGIGKSKLIYEIKQQILIKKGIVHHCRCLPEHQNNALYPIFELLKKHLDIRENSKNKEVISKLEKALLVAHCDLKLSLPILCSWFSIPIKEQQESQISQQEQKKFILDILQQLIFSIGDQNKFLFIVEDLHWIDPTSESFLKQLLQENKEDKCLIILSARPEFTSDWINNLIEEIELSPLENILIRPIIEEILNGAQVSENVLQFISERTDGIALYAEELTYMLLEKKLLQLVNGKYEFKHEIEDLEVPSTLIGLLQARLESVGVAMETAQLAATIGREFTYDLLVKSSLKDEAMVQADLDLFINANIIYRRRKVKDGSYMFRHALIRDAAFKSMTSNPRKEAHRRIAFNLKYYFKKSPKKYVQNLAYHFYQAEEHKEAIKFYKIAADLEMLKKLGHMESLNLTNKALLVIDLMKKKTLSDYDKVQEASLRIHKAAVLTNKLGWNHPEIIENYRLAESLLKGSATTNNKLEFALAKGMWIFECTNGNIAKMHVLTKKMMNASKALNNTSYLAQTYDCLSQTQFFEGDFKSCIRSCQKCYKIYNQEQGKRKLVTDGLDPYIVCKSFESLARLFIGEADRAIAIMEQTLEETESYNWPNLTMGIFAQTSRLYLYICSFLPNCKYEKEQLKKINPNTILCQEKGVFPYWESAINLNKISAEALSGKQVFFNQYKKARKKWAPKTSAKTYYDLVEVVTCLNKNAFDKALKISNESIEFAREHNVMFAIGYAYCFKAKALDGLDKKEEALKAFIEAIRICKNQKSKWIELFVSEAFKSFLLKENIDISKYNDIEDISILTNHSLTLIKEQNLVIS</sequence>
<evidence type="ECO:0000313" key="8">
    <source>
        <dbReference type="Proteomes" id="UP000601108"/>
    </source>
</evidence>
<dbReference type="GO" id="GO:0004672">
    <property type="term" value="F:protein kinase activity"/>
    <property type="evidence" value="ECO:0007669"/>
    <property type="project" value="InterPro"/>
</dbReference>
<dbReference type="GO" id="GO:0004016">
    <property type="term" value="F:adenylate cyclase activity"/>
    <property type="evidence" value="ECO:0007669"/>
    <property type="project" value="UniProtKB-ARBA"/>
</dbReference>
<dbReference type="PROSITE" id="PS00108">
    <property type="entry name" value="PROTEIN_KINASE_ST"/>
    <property type="match status" value="1"/>
</dbReference>
<dbReference type="PROSITE" id="PS50011">
    <property type="entry name" value="PROTEIN_KINASE_DOM"/>
    <property type="match status" value="1"/>
</dbReference>
<evidence type="ECO:0000256" key="3">
    <source>
        <dbReference type="ARBA" id="ARBA00022840"/>
    </source>
</evidence>
<dbReference type="InterPro" id="IPR011990">
    <property type="entry name" value="TPR-like_helical_dom_sf"/>
</dbReference>
<dbReference type="InterPro" id="IPR017441">
    <property type="entry name" value="Protein_kinase_ATP_BS"/>
</dbReference>
<dbReference type="SUPFAM" id="SSF55073">
    <property type="entry name" value="Nucleotide cyclase"/>
    <property type="match status" value="1"/>
</dbReference>
<feature type="domain" description="Protein kinase" evidence="5">
    <location>
        <begin position="12"/>
        <end position="281"/>
    </location>
</feature>
<evidence type="ECO:0000256" key="1">
    <source>
        <dbReference type="ARBA" id="ARBA00004167"/>
    </source>
</evidence>
<dbReference type="Pfam" id="PF00069">
    <property type="entry name" value="Pkinase"/>
    <property type="match status" value="1"/>
</dbReference>
<dbReference type="InterPro" id="IPR027417">
    <property type="entry name" value="P-loop_NTPase"/>
</dbReference>
<feature type="binding site" evidence="4">
    <location>
        <position position="41"/>
    </location>
    <ligand>
        <name>ATP</name>
        <dbReference type="ChEBI" id="CHEBI:30616"/>
    </ligand>
</feature>
<dbReference type="InterPro" id="IPR008271">
    <property type="entry name" value="Ser/Thr_kinase_AS"/>
</dbReference>
<gene>
    <name evidence="7" type="ORF">GCM10007384_20470</name>
</gene>
<dbReference type="Gene3D" id="3.40.50.300">
    <property type="entry name" value="P-loop containing nucleotide triphosphate hydrolases"/>
    <property type="match status" value="1"/>
</dbReference>
<dbReference type="Gene3D" id="1.10.510.10">
    <property type="entry name" value="Transferase(Phosphotransferase) domain 1"/>
    <property type="match status" value="1"/>
</dbReference>
<evidence type="ECO:0000313" key="7">
    <source>
        <dbReference type="EMBL" id="GGX19039.1"/>
    </source>
</evidence>
<evidence type="ECO:0000259" key="6">
    <source>
        <dbReference type="PROSITE" id="PS50125"/>
    </source>
</evidence>
<keyword evidence="2 4" id="KW-0547">Nucleotide-binding</keyword>
<dbReference type="EMBL" id="BMWS01000012">
    <property type="protein sequence ID" value="GGX19039.1"/>
    <property type="molecule type" value="Genomic_DNA"/>
</dbReference>
<organism evidence="7 8">
    <name type="scientific">Aquimarina muelleri</name>
    <dbReference type="NCBI Taxonomy" id="279356"/>
    <lineage>
        <taxon>Bacteria</taxon>
        <taxon>Pseudomonadati</taxon>
        <taxon>Bacteroidota</taxon>
        <taxon>Flavobacteriia</taxon>
        <taxon>Flavobacteriales</taxon>
        <taxon>Flavobacteriaceae</taxon>
        <taxon>Aquimarina</taxon>
    </lineage>
</organism>
<dbReference type="Gene3D" id="3.30.70.1230">
    <property type="entry name" value="Nucleotide cyclase"/>
    <property type="match status" value="1"/>
</dbReference>
<dbReference type="SUPFAM" id="SSF56112">
    <property type="entry name" value="Protein kinase-like (PK-like)"/>
    <property type="match status" value="1"/>
</dbReference>
<dbReference type="PROSITE" id="PS50125">
    <property type="entry name" value="GUANYLATE_CYCLASE_2"/>
    <property type="match status" value="1"/>
</dbReference>
<dbReference type="NCBIfam" id="TIGR03903">
    <property type="entry name" value="TOMM_kin_cyc"/>
    <property type="match status" value="1"/>
</dbReference>
<comment type="caution">
    <text evidence="7">The sequence shown here is derived from an EMBL/GenBank/DDBJ whole genome shotgun (WGS) entry which is preliminary data.</text>
</comment>
<dbReference type="Gene3D" id="1.25.40.10">
    <property type="entry name" value="Tetratricopeptide repeat domain"/>
    <property type="match status" value="1"/>
</dbReference>
<dbReference type="InterPro" id="IPR023889">
    <property type="entry name" value="TOMM_kin_cyc"/>
</dbReference>
<comment type="subcellular location">
    <subcellularLocation>
        <location evidence="1">Membrane</location>
        <topology evidence="1">Single-pass membrane protein</topology>
    </subcellularLocation>
</comment>
<dbReference type="InterPro" id="IPR000719">
    <property type="entry name" value="Prot_kinase_dom"/>
</dbReference>
<dbReference type="GO" id="GO:0016020">
    <property type="term" value="C:membrane"/>
    <property type="evidence" value="ECO:0007669"/>
    <property type="project" value="UniProtKB-SubCell"/>
</dbReference>
<dbReference type="RefSeq" id="WP_027412536.1">
    <property type="nucleotide sequence ID" value="NZ_BMWS01000012.1"/>
</dbReference>
<feature type="domain" description="Guanylate cyclase" evidence="6">
    <location>
        <begin position="363"/>
        <end position="453"/>
    </location>
</feature>
<dbReference type="Proteomes" id="UP000601108">
    <property type="component" value="Unassembled WGS sequence"/>
</dbReference>
<dbReference type="PANTHER" id="PTHR16305">
    <property type="entry name" value="TESTICULAR SOLUBLE ADENYLYL CYCLASE"/>
    <property type="match status" value="1"/>
</dbReference>
<dbReference type="PANTHER" id="PTHR16305:SF28">
    <property type="entry name" value="GUANYLATE CYCLASE DOMAIN-CONTAINING PROTEIN"/>
    <property type="match status" value="1"/>
</dbReference>
<dbReference type="CDD" id="cd07302">
    <property type="entry name" value="CHD"/>
    <property type="match status" value="1"/>
</dbReference>
<keyword evidence="8" id="KW-1185">Reference proteome</keyword>
<dbReference type="GO" id="GO:0005737">
    <property type="term" value="C:cytoplasm"/>
    <property type="evidence" value="ECO:0007669"/>
    <property type="project" value="TreeGrafter"/>
</dbReference>
<dbReference type="SUPFAM" id="SSF48452">
    <property type="entry name" value="TPR-like"/>
    <property type="match status" value="1"/>
</dbReference>
<evidence type="ECO:0000259" key="5">
    <source>
        <dbReference type="PROSITE" id="PS50011"/>
    </source>
</evidence>
<accession>A0A918JV36</accession>
<dbReference type="SMART" id="SM00028">
    <property type="entry name" value="TPR"/>
    <property type="match status" value="2"/>
</dbReference>
<dbReference type="SUPFAM" id="SSF52540">
    <property type="entry name" value="P-loop containing nucleoside triphosphate hydrolases"/>
    <property type="match status" value="1"/>
</dbReference>
<keyword evidence="3 4" id="KW-0067">ATP-binding</keyword>
<name>A0A918JV36_9FLAO</name>
<dbReference type="PROSITE" id="PS00107">
    <property type="entry name" value="PROTEIN_KINASE_ATP"/>
    <property type="match status" value="1"/>
</dbReference>
<dbReference type="InterPro" id="IPR029787">
    <property type="entry name" value="Nucleotide_cyclase"/>
</dbReference>
<dbReference type="GO" id="GO:0005524">
    <property type="term" value="F:ATP binding"/>
    <property type="evidence" value="ECO:0007669"/>
    <property type="project" value="UniProtKB-UniRule"/>
</dbReference>
<evidence type="ECO:0000256" key="2">
    <source>
        <dbReference type="ARBA" id="ARBA00022741"/>
    </source>
</evidence>
<evidence type="ECO:0000256" key="4">
    <source>
        <dbReference type="PROSITE-ProRule" id="PRU10141"/>
    </source>
</evidence>
<dbReference type="InterPro" id="IPR011009">
    <property type="entry name" value="Kinase-like_dom_sf"/>
</dbReference>
<dbReference type="InterPro" id="IPR001054">
    <property type="entry name" value="A/G_cyclase"/>
</dbReference>
<reference evidence="7 8" key="1">
    <citation type="journal article" date="2014" name="Int. J. Syst. Evol. Microbiol.">
        <title>Complete genome sequence of Corynebacterium casei LMG S-19264T (=DSM 44701T), isolated from a smear-ripened cheese.</title>
        <authorList>
            <consortium name="US DOE Joint Genome Institute (JGI-PGF)"/>
            <person name="Walter F."/>
            <person name="Albersmeier A."/>
            <person name="Kalinowski J."/>
            <person name="Ruckert C."/>
        </authorList>
    </citation>
    <scope>NUCLEOTIDE SEQUENCE [LARGE SCALE GENOMIC DNA]</scope>
    <source>
        <strain evidence="7 8">KCTC 12285</strain>
    </source>
</reference>
<evidence type="ECO:0008006" key="9">
    <source>
        <dbReference type="Google" id="ProtNLM"/>
    </source>
</evidence>
<dbReference type="SMART" id="SM00220">
    <property type="entry name" value="S_TKc"/>
    <property type="match status" value="1"/>
</dbReference>